<evidence type="ECO:0000313" key="3">
    <source>
        <dbReference type="WBParaSite" id="EVEC_0001361201-mRNA-1"/>
    </source>
</evidence>
<reference evidence="1 2" key="2">
    <citation type="submission" date="2018-10" db="EMBL/GenBank/DDBJ databases">
        <authorList>
            <consortium name="Pathogen Informatics"/>
        </authorList>
    </citation>
    <scope>NUCLEOTIDE SEQUENCE [LARGE SCALE GENOMIC DNA]</scope>
</reference>
<evidence type="ECO:0000313" key="1">
    <source>
        <dbReference type="EMBL" id="VDD97989.1"/>
    </source>
</evidence>
<keyword evidence="2" id="KW-1185">Reference proteome</keyword>
<protein>
    <submittedName>
        <fullName evidence="3">CUB domain-containing protein</fullName>
    </submittedName>
</protein>
<sequence>MYVYAVVAVYTLLSSSFCSTSEQLRQPFGVLKRLRRQYVVNALSPGAFGYLQPVQEVLYDFDGKYTIFRPRKRCDPAYSGTESVTSYKTNFRVDPADGYECVFVTPIRFDITYSMLRLGDYCERFVDYGPLLLDLHNETEKNFYIRKFLLANGSRKNNYLIDNLSVSIFLMYS</sequence>
<evidence type="ECO:0000313" key="2">
    <source>
        <dbReference type="Proteomes" id="UP000274131"/>
    </source>
</evidence>
<organism evidence="3">
    <name type="scientific">Enterobius vermicularis</name>
    <name type="common">Human pinworm</name>
    <dbReference type="NCBI Taxonomy" id="51028"/>
    <lineage>
        <taxon>Eukaryota</taxon>
        <taxon>Metazoa</taxon>
        <taxon>Ecdysozoa</taxon>
        <taxon>Nematoda</taxon>
        <taxon>Chromadorea</taxon>
        <taxon>Rhabditida</taxon>
        <taxon>Spirurina</taxon>
        <taxon>Oxyuridomorpha</taxon>
        <taxon>Oxyuroidea</taxon>
        <taxon>Oxyuridae</taxon>
        <taxon>Enterobius</taxon>
    </lineage>
</organism>
<proteinExistence type="predicted"/>
<dbReference type="EMBL" id="UXUI01016490">
    <property type="protein sequence ID" value="VDD97989.1"/>
    <property type="molecule type" value="Genomic_DNA"/>
</dbReference>
<dbReference type="AlphaFoldDB" id="A0A0N4VRE4"/>
<reference evidence="3" key="1">
    <citation type="submission" date="2017-02" db="UniProtKB">
        <authorList>
            <consortium name="WormBaseParasite"/>
        </authorList>
    </citation>
    <scope>IDENTIFICATION</scope>
</reference>
<dbReference type="Proteomes" id="UP000274131">
    <property type="component" value="Unassembled WGS sequence"/>
</dbReference>
<gene>
    <name evidence="1" type="ORF">EVEC_LOCUS12740</name>
</gene>
<accession>A0A0N4VRE4</accession>
<dbReference type="WBParaSite" id="EVEC_0001361201-mRNA-1">
    <property type="protein sequence ID" value="EVEC_0001361201-mRNA-1"/>
    <property type="gene ID" value="EVEC_0001361201"/>
</dbReference>
<name>A0A0N4VRE4_ENTVE</name>